<proteinExistence type="predicted"/>
<dbReference type="RefSeq" id="WP_220205130.1">
    <property type="nucleotide sequence ID" value="NZ_BNJK01000001.1"/>
</dbReference>
<dbReference type="Proteomes" id="UP000597444">
    <property type="component" value="Unassembled WGS sequence"/>
</dbReference>
<comment type="caution">
    <text evidence="3">The sequence shown here is derived from an EMBL/GenBank/DDBJ whole genome shotgun (WGS) entry which is preliminary data.</text>
</comment>
<dbReference type="Pfam" id="PF00561">
    <property type="entry name" value="Abhydrolase_1"/>
    <property type="match status" value="1"/>
</dbReference>
<dbReference type="InterPro" id="IPR000073">
    <property type="entry name" value="AB_hydrolase_1"/>
</dbReference>
<feature type="domain" description="AB hydrolase-1" evidence="2">
    <location>
        <begin position="35"/>
        <end position="268"/>
    </location>
</feature>
<dbReference type="Gene3D" id="3.40.50.1820">
    <property type="entry name" value="alpha/beta hydrolase"/>
    <property type="match status" value="1"/>
</dbReference>
<dbReference type="PRINTS" id="PR00111">
    <property type="entry name" value="ABHYDROLASE"/>
</dbReference>
<accession>A0A8J3N1P5</accession>
<dbReference type="PRINTS" id="PR00412">
    <property type="entry name" value="EPOXHYDRLASE"/>
</dbReference>
<dbReference type="EMBL" id="BNJK01000001">
    <property type="protein sequence ID" value="GHO94387.1"/>
    <property type="molecule type" value="Genomic_DNA"/>
</dbReference>
<protein>
    <submittedName>
        <fullName evidence="3">Epoxide hydrolase</fullName>
    </submittedName>
</protein>
<dbReference type="InterPro" id="IPR000639">
    <property type="entry name" value="Epox_hydrolase-like"/>
</dbReference>
<evidence type="ECO:0000259" key="2">
    <source>
        <dbReference type="Pfam" id="PF00561"/>
    </source>
</evidence>
<dbReference type="InterPro" id="IPR029058">
    <property type="entry name" value="AB_hydrolase_fold"/>
</dbReference>
<evidence type="ECO:0000313" key="3">
    <source>
        <dbReference type="EMBL" id="GHO94387.1"/>
    </source>
</evidence>
<reference evidence="3" key="1">
    <citation type="submission" date="2020-10" db="EMBL/GenBank/DDBJ databases">
        <title>Taxonomic study of unclassified bacteria belonging to the class Ktedonobacteria.</title>
        <authorList>
            <person name="Yabe S."/>
            <person name="Wang C.M."/>
            <person name="Zheng Y."/>
            <person name="Sakai Y."/>
            <person name="Cavaletti L."/>
            <person name="Monciardini P."/>
            <person name="Donadio S."/>
        </authorList>
    </citation>
    <scope>NUCLEOTIDE SEQUENCE</scope>
    <source>
        <strain evidence="3">ID150040</strain>
    </source>
</reference>
<dbReference type="PANTHER" id="PTHR43329">
    <property type="entry name" value="EPOXIDE HYDROLASE"/>
    <property type="match status" value="1"/>
</dbReference>
<dbReference type="AlphaFoldDB" id="A0A8J3N1P5"/>
<evidence type="ECO:0000256" key="1">
    <source>
        <dbReference type="ARBA" id="ARBA00022801"/>
    </source>
</evidence>
<dbReference type="SUPFAM" id="SSF53474">
    <property type="entry name" value="alpha/beta-Hydrolases"/>
    <property type="match status" value="1"/>
</dbReference>
<evidence type="ECO:0000313" key="4">
    <source>
        <dbReference type="Proteomes" id="UP000597444"/>
    </source>
</evidence>
<keyword evidence="4" id="KW-1185">Reference proteome</keyword>
<dbReference type="GO" id="GO:0016787">
    <property type="term" value="F:hydrolase activity"/>
    <property type="evidence" value="ECO:0007669"/>
    <property type="project" value="UniProtKB-KW"/>
</dbReference>
<organism evidence="3 4">
    <name type="scientific">Reticulibacter mediterranei</name>
    <dbReference type="NCBI Taxonomy" id="2778369"/>
    <lineage>
        <taxon>Bacteria</taxon>
        <taxon>Bacillati</taxon>
        <taxon>Chloroflexota</taxon>
        <taxon>Ktedonobacteria</taxon>
        <taxon>Ktedonobacterales</taxon>
        <taxon>Reticulibacteraceae</taxon>
        <taxon>Reticulibacter</taxon>
    </lineage>
</organism>
<gene>
    <name evidence="3" type="ORF">KSF_044350</name>
</gene>
<name>A0A8J3N1P5_9CHLR</name>
<sequence length="284" mass="32800">MAESAAILDIEKRVEHGYAENDGVKIHYASLGRGPLIVMIHGFPDFWYTWRHQMAILSEQFQTVAIDQRGYNLSDRPQGGENYRMRHLVSDVAAVIRHLGREQAIIMGHDWGGAVAWQFATHLPAQTEKLIVLNLPHLRNLSRELARNPQQQQNSQYARNFQQEGAHLQLTPEKLSQWVTDPLARERYIEAFRRSDFEAMLHYYKQNYPRPPYEESSSLVVKVQASVLQIHGLEDKALLPGALNDTWEWLEQDYTLVTIPHAGHFVQQDAADLVTRTIRSWLTR</sequence>
<keyword evidence="1 3" id="KW-0378">Hydrolase</keyword>